<evidence type="ECO:0000256" key="2">
    <source>
        <dbReference type="ARBA" id="ARBA00022527"/>
    </source>
</evidence>
<protein>
    <submittedName>
        <fullName evidence="8">(rape) hypothetical protein</fullName>
    </submittedName>
</protein>
<gene>
    <name evidence="8" type="ORF">DARMORV10_C05P43950.1</name>
</gene>
<dbReference type="GO" id="GO:0005524">
    <property type="term" value="F:ATP binding"/>
    <property type="evidence" value="ECO:0007669"/>
    <property type="project" value="UniProtKB-KW"/>
</dbReference>
<reference evidence="8" key="1">
    <citation type="submission" date="2021-01" db="EMBL/GenBank/DDBJ databases">
        <authorList>
            <consortium name="Genoscope - CEA"/>
            <person name="William W."/>
        </authorList>
    </citation>
    <scope>NUCLEOTIDE SEQUENCE</scope>
</reference>
<dbReference type="InterPro" id="IPR050205">
    <property type="entry name" value="CDPK_Ser/Thr_kinases"/>
</dbReference>
<dbReference type="GO" id="GO:0004674">
    <property type="term" value="F:protein serine/threonine kinase activity"/>
    <property type="evidence" value="ECO:0007669"/>
    <property type="project" value="UniProtKB-KW"/>
</dbReference>
<evidence type="ECO:0000256" key="1">
    <source>
        <dbReference type="ARBA" id="ARBA00005354"/>
    </source>
</evidence>
<dbReference type="Proteomes" id="UP001295469">
    <property type="component" value="Chromosome C05"/>
</dbReference>
<dbReference type="PANTHER" id="PTHR24349">
    <property type="entry name" value="SERINE/THREONINE-PROTEIN KINASE"/>
    <property type="match status" value="1"/>
</dbReference>
<dbReference type="Pfam" id="PF00069">
    <property type="entry name" value="Pkinase"/>
    <property type="match status" value="1"/>
</dbReference>
<dbReference type="InterPro" id="IPR011009">
    <property type="entry name" value="Kinase-like_dom_sf"/>
</dbReference>
<keyword evidence="6" id="KW-0067">ATP-binding</keyword>
<organism evidence="8">
    <name type="scientific">Brassica napus</name>
    <name type="common">Rape</name>
    <dbReference type="NCBI Taxonomy" id="3708"/>
    <lineage>
        <taxon>Eukaryota</taxon>
        <taxon>Viridiplantae</taxon>
        <taxon>Streptophyta</taxon>
        <taxon>Embryophyta</taxon>
        <taxon>Tracheophyta</taxon>
        <taxon>Spermatophyta</taxon>
        <taxon>Magnoliopsida</taxon>
        <taxon>eudicotyledons</taxon>
        <taxon>Gunneridae</taxon>
        <taxon>Pentapetalae</taxon>
        <taxon>rosids</taxon>
        <taxon>malvids</taxon>
        <taxon>Brassicales</taxon>
        <taxon>Brassicaceae</taxon>
        <taxon>Brassiceae</taxon>
        <taxon>Brassica</taxon>
    </lineage>
</organism>
<dbReference type="EMBL" id="HG994369">
    <property type="protein sequence ID" value="CAF1932132.1"/>
    <property type="molecule type" value="Genomic_DNA"/>
</dbReference>
<dbReference type="AlphaFoldDB" id="A0A816LBK1"/>
<dbReference type="InterPro" id="IPR000719">
    <property type="entry name" value="Prot_kinase_dom"/>
</dbReference>
<evidence type="ECO:0000256" key="5">
    <source>
        <dbReference type="ARBA" id="ARBA00022777"/>
    </source>
</evidence>
<keyword evidence="3" id="KW-0808">Transferase</keyword>
<sequence>MLYVYIINIFIYSGIRTVRIFEGIGPVPVSGKVYRDIVGSAYYVAPEVLRRRYEIEVDIWSAGIILNMAATVFRKSIHGLEKVEKHLTSRLTALYSQLLRMKSDE</sequence>
<feature type="domain" description="Protein kinase" evidence="7">
    <location>
        <begin position="1"/>
        <end position="105"/>
    </location>
</feature>
<keyword evidence="5" id="KW-0418">Kinase</keyword>
<comment type="similarity">
    <text evidence="1">Belongs to the protein kinase superfamily. CAMK Ser/Thr protein kinase family. CaMK subfamily.</text>
</comment>
<name>A0A816LBK1_BRANA</name>
<keyword evidence="4" id="KW-0547">Nucleotide-binding</keyword>
<dbReference type="Gene3D" id="1.10.510.10">
    <property type="entry name" value="Transferase(Phosphotransferase) domain 1"/>
    <property type="match status" value="1"/>
</dbReference>
<dbReference type="PROSITE" id="PS50011">
    <property type="entry name" value="PROTEIN_KINASE_DOM"/>
    <property type="match status" value="1"/>
</dbReference>
<evidence type="ECO:0000313" key="8">
    <source>
        <dbReference type="EMBL" id="CAF1932132.1"/>
    </source>
</evidence>
<accession>A0A816LBK1</accession>
<keyword evidence="2" id="KW-0723">Serine/threonine-protein kinase</keyword>
<evidence type="ECO:0000256" key="4">
    <source>
        <dbReference type="ARBA" id="ARBA00022741"/>
    </source>
</evidence>
<evidence type="ECO:0000256" key="6">
    <source>
        <dbReference type="ARBA" id="ARBA00022840"/>
    </source>
</evidence>
<evidence type="ECO:0000256" key="3">
    <source>
        <dbReference type="ARBA" id="ARBA00022679"/>
    </source>
</evidence>
<evidence type="ECO:0000259" key="7">
    <source>
        <dbReference type="PROSITE" id="PS50011"/>
    </source>
</evidence>
<proteinExistence type="inferred from homology"/>
<dbReference type="SUPFAM" id="SSF56112">
    <property type="entry name" value="Protein kinase-like (PK-like)"/>
    <property type="match status" value="1"/>
</dbReference>